<evidence type="ECO:0000259" key="9">
    <source>
        <dbReference type="SMART" id="SM00739"/>
    </source>
</evidence>
<organism evidence="10 11">
    <name type="scientific">Wohlfahrtiimonas larvae</name>
    <dbReference type="NCBI Taxonomy" id="1157986"/>
    <lineage>
        <taxon>Bacteria</taxon>
        <taxon>Pseudomonadati</taxon>
        <taxon>Pseudomonadota</taxon>
        <taxon>Gammaproteobacteria</taxon>
        <taxon>Cardiobacteriales</taxon>
        <taxon>Ignatzschineriaceae</taxon>
        <taxon>Wohlfahrtiimonas</taxon>
    </lineage>
</organism>
<dbReference type="NCBIfam" id="TIGR00922">
    <property type="entry name" value="nusG"/>
    <property type="match status" value="1"/>
</dbReference>
<dbReference type="InterPro" id="IPR014722">
    <property type="entry name" value="Rib_uL2_dom2"/>
</dbReference>
<dbReference type="SUPFAM" id="SSF82679">
    <property type="entry name" value="N-utilization substance G protein NusG, N-terminal domain"/>
    <property type="match status" value="1"/>
</dbReference>
<dbReference type="CDD" id="cd06091">
    <property type="entry name" value="KOW_NusG"/>
    <property type="match status" value="1"/>
</dbReference>
<keyword evidence="3 5" id="KW-0805">Transcription regulation</keyword>
<dbReference type="Gene3D" id="2.30.30.30">
    <property type="match status" value="1"/>
</dbReference>
<evidence type="ECO:0000259" key="8">
    <source>
        <dbReference type="SMART" id="SM00738"/>
    </source>
</evidence>
<keyword evidence="1 5" id="KW-0806">Transcription termination</keyword>
<feature type="domain" description="NusG-like N-terminal" evidence="8">
    <location>
        <begin position="1"/>
        <end position="109"/>
    </location>
</feature>
<dbReference type="InterPro" id="IPR015869">
    <property type="entry name" value="Transcrpt_antiterm_NusG_bac_CS"/>
</dbReference>
<gene>
    <name evidence="5 10" type="primary">nusG</name>
    <name evidence="10" type="ORF">GCM10023338_16080</name>
</gene>
<dbReference type="InterPro" id="IPR006645">
    <property type="entry name" value="NGN-like_dom"/>
</dbReference>
<feature type="domain" description="KOW" evidence="9">
    <location>
        <begin position="121"/>
        <end position="148"/>
    </location>
</feature>
<dbReference type="InterPro" id="IPR047050">
    <property type="entry name" value="NGN"/>
</dbReference>
<dbReference type="SMART" id="SM00739">
    <property type="entry name" value="KOW"/>
    <property type="match status" value="1"/>
</dbReference>
<accession>A0ABP9MUX0</accession>
<reference evidence="11" key="1">
    <citation type="journal article" date="2019" name="Int. J. Syst. Evol. Microbiol.">
        <title>The Global Catalogue of Microorganisms (GCM) 10K type strain sequencing project: providing services to taxonomists for standard genome sequencing and annotation.</title>
        <authorList>
            <consortium name="The Broad Institute Genomics Platform"/>
            <consortium name="The Broad Institute Genome Sequencing Center for Infectious Disease"/>
            <person name="Wu L."/>
            <person name="Ma J."/>
        </authorList>
    </citation>
    <scope>NUCLEOTIDE SEQUENCE [LARGE SCALE GENOMIC DNA]</scope>
    <source>
        <strain evidence="11">JCM 18424</strain>
    </source>
</reference>
<evidence type="ECO:0000313" key="11">
    <source>
        <dbReference type="Proteomes" id="UP001500631"/>
    </source>
</evidence>
<dbReference type="InterPro" id="IPR043425">
    <property type="entry name" value="NusG-like"/>
</dbReference>
<evidence type="ECO:0000256" key="6">
    <source>
        <dbReference type="NCBIfam" id="TIGR00922"/>
    </source>
</evidence>
<dbReference type="Gene3D" id="3.30.70.940">
    <property type="entry name" value="NusG, N-terminal domain"/>
    <property type="match status" value="1"/>
</dbReference>
<keyword evidence="4 5" id="KW-0804">Transcription</keyword>
<dbReference type="Pfam" id="PF00467">
    <property type="entry name" value="KOW"/>
    <property type="match status" value="1"/>
</dbReference>
<sequence length="175" mass="19908">MRWYVIQAYSGYENQVMKALKEYVVRAGLDDFFGEIIVPSEEVVDVRDGKKRKSERKFFPGYVLVEMEMNDDTWHLVKNTPKVIGFIGGTGDRPMPITTKEANRILDRMAEAEEGPKLKVLFEVGESVRVIDGPFAEFNGVVEEVLPEKGRLIVSVMIFGRATPVELEFFQVEKG</sequence>
<evidence type="ECO:0000256" key="5">
    <source>
        <dbReference type="HAMAP-Rule" id="MF_00948"/>
    </source>
</evidence>
<keyword evidence="11" id="KW-1185">Reference proteome</keyword>
<dbReference type="Proteomes" id="UP001500631">
    <property type="component" value="Unassembled WGS sequence"/>
</dbReference>
<dbReference type="InterPro" id="IPR001062">
    <property type="entry name" value="Transcrpt_antiterm_NusG"/>
</dbReference>
<keyword evidence="2 5" id="KW-0889">Transcription antitermination</keyword>
<dbReference type="InterPro" id="IPR036735">
    <property type="entry name" value="NGN_dom_sf"/>
</dbReference>
<dbReference type="PANTHER" id="PTHR30265:SF2">
    <property type="entry name" value="TRANSCRIPTION TERMINATION_ANTITERMINATION PROTEIN NUSG"/>
    <property type="match status" value="1"/>
</dbReference>
<dbReference type="InterPro" id="IPR008991">
    <property type="entry name" value="Translation_prot_SH3-like_sf"/>
</dbReference>
<dbReference type="EMBL" id="BAABKE010000005">
    <property type="protein sequence ID" value="GAA5100895.1"/>
    <property type="molecule type" value="Genomic_DNA"/>
</dbReference>
<evidence type="ECO:0000256" key="1">
    <source>
        <dbReference type="ARBA" id="ARBA00022472"/>
    </source>
</evidence>
<protein>
    <recommendedName>
        <fullName evidence="5 6">Transcription termination/antitermination protein NusG</fullName>
    </recommendedName>
</protein>
<dbReference type="HAMAP" id="MF_00948">
    <property type="entry name" value="NusG"/>
    <property type="match status" value="1"/>
</dbReference>
<dbReference type="PANTHER" id="PTHR30265">
    <property type="entry name" value="RHO-INTERACTING TRANSCRIPTION TERMINATION FACTOR NUSG"/>
    <property type="match status" value="1"/>
</dbReference>
<evidence type="ECO:0000256" key="7">
    <source>
        <dbReference type="RuleBase" id="RU000538"/>
    </source>
</evidence>
<comment type="function">
    <text evidence="5 7">Participates in transcription elongation, termination and antitermination.</text>
</comment>
<dbReference type="SMART" id="SM00738">
    <property type="entry name" value="NGN"/>
    <property type="match status" value="1"/>
</dbReference>
<comment type="similarity">
    <text evidence="5 7">Belongs to the NusG family.</text>
</comment>
<proteinExistence type="inferred from homology"/>
<dbReference type="PRINTS" id="PR00338">
    <property type="entry name" value="NUSGTNSCPFCT"/>
</dbReference>
<evidence type="ECO:0000256" key="4">
    <source>
        <dbReference type="ARBA" id="ARBA00023163"/>
    </source>
</evidence>
<dbReference type="PROSITE" id="PS01014">
    <property type="entry name" value="NUSG"/>
    <property type="match status" value="1"/>
</dbReference>
<dbReference type="InterPro" id="IPR005824">
    <property type="entry name" value="KOW"/>
</dbReference>
<dbReference type="Pfam" id="PF02357">
    <property type="entry name" value="NusG"/>
    <property type="match status" value="1"/>
</dbReference>
<dbReference type="SUPFAM" id="SSF50104">
    <property type="entry name" value="Translation proteins SH3-like domain"/>
    <property type="match status" value="1"/>
</dbReference>
<evidence type="ECO:0000313" key="10">
    <source>
        <dbReference type="EMBL" id="GAA5100895.1"/>
    </source>
</evidence>
<dbReference type="CDD" id="cd09891">
    <property type="entry name" value="NGN_Bact_1"/>
    <property type="match status" value="1"/>
</dbReference>
<evidence type="ECO:0000256" key="3">
    <source>
        <dbReference type="ARBA" id="ARBA00023015"/>
    </source>
</evidence>
<dbReference type="RefSeq" id="WP_077925823.1">
    <property type="nucleotide sequence ID" value="NZ_BAABKE010000005.1"/>
</dbReference>
<evidence type="ECO:0000256" key="2">
    <source>
        <dbReference type="ARBA" id="ARBA00022814"/>
    </source>
</evidence>
<comment type="caution">
    <text evidence="10">The sequence shown here is derived from an EMBL/GenBank/DDBJ whole genome shotgun (WGS) entry which is preliminary data.</text>
</comment>
<name>A0ABP9MUX0_9GAMM</name>